<proteinExistence type="predicted"/>
<dbReference type="Pfam" id="PF22980">
    <property type="entry name" value="Myb_DNA-bind_8"/>
    <property type="match status" value="1"/>
</dbReference>
<feature type="region of interest" description="Disordered" evidence="1">
    <location>
        <begin position="64"/>
        <end position="96"/>
    </location>
</feature>
<reference evidence="3" key="1">
    <citation type="journal article" date="2014" name="Genome Announc.">
        <title>Complete sequencing and chromosome-scale genome assembly of the industrial progenitor strain P2niaD18 from the penicillin producer Penicillium chrysogenum.</title>
        <authorList>
            <person name="Specht T."/>
            <person name="Dahlmann T.A."/>
            <person name="Zadra I."/>
            <person name="Kurnsteiner H."/>
            <person name="Kuck U."/>
        </authorList>
    </citation>
    <scope>NUCLEOTIDE SEQUENCE [LARGE SCALE GENOMIC DNA]</scope>
    <source>
        <strain evidence="3">P2niaD18</strain>
    </source>
</reference>
<dbReference type="AlphaFoldDB" id="A0A167PWV8"/>
<dbReference type="Proteomes" id="UP000076449">
    <property type="component" value="Chromosome IV"/>
</dbReference>
<organism evidence="3">
    <name type="scientific">Penicillium chrysogenum</name>
    <name type="common">Penicillium notatum</name>
    <dbReference type="NCBI Taxonomy" id="5076"/>
    <lineage>
        <taxon>Eukaryota</taxon>
        <taxon>Fungi</taxon>
        <taxon>Dikarya</taxon>
        <taxon>Ascomycota</taxon>
        <taxon>Pezizomycotina</taxon>
        <taxon>Eurotiomycetes</taxon>
        <taxon>Eurotiomycetidae</taxon>
        <taxon>Eurotiales</taxon>
        <taxon>Aspergillaceae</taxon>
        <taxon>Penicillium</taxon>
        <taxon>Penicillium chrysogenum species complex</taxon>
    </lineage>
</organism>
<evidence type="ECO:0000313" key="3">
    <source>
        <dbReference type="EMBL" id="KZN83947.1"/>
    </source>
</evidence>
<accession>A0A167PWV8</accession>
<evidence type="ECO:0000256" key="1">
    <source>
        <dbReference type="SAM" id="MobiDB-lite"/>
    </source>
</evidence>
<dbReference type="InterPro" id="IPR054505">
    <property type="entry name" value="Myb_DNA-bind_8"/>
</dbReference>
<dbReference type="EMBL" id="CM002801">
    <property type="protein sequence ID" value="KZN83947.1"/>
    <property type="molecule type" value="Genomic_DNA"/>
</dbReference>
<sequence length="96" mass="10516">MPPSTNPKPPAKATKKVTDKVFLLTLLKGIKVDHGAAAAALGIKKPASRMRYTRLQQKYGFKVVGQRRKKEAPTKDADVAEGEANEQAAEDQNRDE</sequence>
<name>A0A167PWV8_PENCH</name>
<gene>
    <name evidence="3" type="ORF">EN45_110650</name>
</gene>
<evidence type="ECO:0000259" key="2">
    <source>
        <dbReference type="Pfam" id="PF22980"/>
    </source>
</evidence>
<feature type="domain" description="Myb-like DNA-binding" evidence="2">
    <location>
        <begin position="19"/>
        <end position="60"/>
    </location>
</feature>
<protein>
    <recommendedName>
        <fullName evidence="2">Myb-like DNA-binding domain-containing protein</fullName>
    </recommendedName>
</protein>